<comment type="subcellular location">
    <subcellularLocation>
        <location evidence="1">Cell membrane</location>
        <topology evidence="1">Multi-pass membrane protein</topology>
    </subcellularLocation>
    <subcellularLocation>
        <location evidence="12">Membrane</location>
        <topology evidence="12">Multi-pass membrane protein</topology>
    </subcellularLocation>
</comment>
<evidence type="ECO:0000313" key="13">
    <source>
        <dbReference type="EMBL" id="SJZ48076.1"/>
    </source>
</evidence>
<dbReference type="EMBL" id="FUWV01000003">
    <property type="protein sequence ID" value="SJZ48076.1"/>
    <property type="molecule type" value="Genomic_DNA"/>
</dbReference>
<gene>
    <name evidence="12" type="primary">corA</name>
    <name evidence="13" type="ORF">SAMN02745973_00761</name>
</gene>
<name>A0A1T4L061_9FIRM</name>
<dbReference type="Pfam" id="PF01544">
    <property type="entry name" value="CorA"/>
    <property type="match status" value="1"/>
</dbReference>
<feature type="transmembrane region" description="Helical" evidence="12">
    <location>
        <begin position="288"/>
        <end position="308"/>
    </location>
</feature>
<comment type="similarity">
    <text evidence="2 12">Belongs to the CorA metal ion transporter (MIT) (TC 1.A.35) family.</text>
</comment>
<dbReference type="RefSeq" id="WP_087678183.1">
    <property type="nucleotide sequence ID" value="NZ_FUWV01000003.1"/>
</dbReference>
<dbReference type="AlphaFoldDB" id="A0A1T4L061"/>
<keyword evidence="7 12" id="KW-1133">Transmembrane helix</keyword>
<dbReference type="GO" id="GO:0000287">
    <property type="term" value="F:magnesium ion binding"/>
    <property type="evidence" value="ECO:0007669"/>
    <property type="project" value="TreeGrafter"/>
</dbReference>
<comment type="function">
    <text evidence="11">Mediates influx of magnesium ions. Alternates between open and closed states. Activated by low cytoplasmic Mg(2+) levels. Inactive when cytoplasmic Mg(2+) levels are high.</text>
</comment>
<protein>
    <recommendedName>
        <fullName evidence="12">Magnesium transport protein CorA</fullName>
    </recommendedName>
</protein>
<evidence type="ECO:0000256" key="1">
    <source>
        <dbReference type="ARBA" id="ARBA00004651"/>
    </source>
</evidence>
<evidence type="ECO:0000313" key="14">
    <source>
        <dbReference type="Proteomes" id="UP000196365"/>
    </source>
</evidence>
<evidence type="ECO:0000256" key="5">
    <source>
        <dbReference type="ARBA" id="ARBA00022692"/>
    </source>
</evidence>
<dbReference type="Proteomes" id="UP000196365">
    <property type="component" value="Unassembled WGS sequence"/>
</dbReference>
<keyword evidence="4 12" id="KW-1003">Cell membrane</keyword>
<dbReference type="InterPro" id="IPR045861">
    <property type="entry name" value="CorA_cytoplasmic_dom"/>
</dbReference>
<keyword evidence="5 12" id="KW-0812">Transmembrane</keyword>
<comment type="catalytic activity">
    <reaction evidence="10">
        <text>Mg(2+)(in) = Mg(2+)(out)</text>
        <dbReference type="Rhea" id="RHEA:29827"/>
        <dbReference type="ChEBI" id="CHEBI:18420"/>
    </reaction>
</comment>
<dbReference type="InterPro" id="IPR004488">
    <property type="entry name" value="Mg/Co-transport_prot_CorA"/>
</dbReference>
<organism evidence="13 14">
    <name type="scientific">Garciella nitratireducens DSM 15102</name>
    <dbReference type="NCBI Taxonomy" id="1121911"/>
    <lineage>
        <taxon>Bacteria</taxon>
        <taxon>Bacillati</taxon>
        <taxon>Bacillota</taxon>
        <taxon>Clostridia</taxon>
        <taxon>Eubacteriales</taxon>
        <taxon>Eubacteriaceae</taxon>
        <taxon>Garciella</taxon>
    </lineage>
</organism>
<accession>A0A1T4L061</accession>
<evidence type="ECO:0000256" key="8">
    <source>
        <dbReference type="ARBA" id="ARBA00023065"/>
    </source>
</evidence>
<keyword evidence="14" id="KW-1185">Reference proteome</keyword>
<evidence type="ECO:0000256" key="10">
    <source>
        <dbReference type="ARBA" id="ARBA00034269"/>
    </source>
</evidence>
<evidence type="ECO:0000256" key="2">
    <source>
        <dbReference type="ARBA" id="ARBA00009765"/>
    </source>
</evidence>
<dbReference type="Gene3D" id="3.30.460.20">
    <property type="entry name" value="CorA soluble domain-like"/>
    <property type="match status" value="1"/>
</dbReference>
<dbReference type="GO" id="GO:0005886">
    <property type="term" value="C:plasma membrane"/>
    <property type="evidence" value="ECO:0007669"/>
    <property type="project" value="UniProtKB-SubCell"/>
</dbReference>
<evidence type="ECO:0000256" key="4">
    <source>
        <dbReference type="ARBA" id="ARBA00022475"/>
    </source>
</evidence>
<dbReference type="PANTHER" id="PTHR46494:SF1">
    <property type="entry name" value="CORA FAMILY METAL ION TRANSPORTER (EUROFUNG)"/>
    <property type="match status" value="1"/>
</dbReference>
<dbReference type="NCBIfam" id="TIGR00383">
    <property type="entry name" value="corA"/>
    <property type="match status" value="1"/>
</dbReference>
<evidence type="ECO:0000256" key="3">
    <source>
        <dbReference type="ARBA" id="ARBA00022448"/>
    </source>
</evidence>
<keyword evidence="6 12" id="KW-0460">Magnesium</keyword>
<dbReference type="InterPro" id="IPR045863">
    <property type="entry name" value="CorA_TM1_TM2"/>
</dbReference>
<dbReference type="GO" id="GO:0015095">
    <property type="term" value="F:magnesium ion transmembrane transporter activity"/>
    <property type="evidence" value="ECO:0007669"/>
    <property type="project" value="UniProtKB-UniRule"/>
</dbReference>
<dbReference type="InterPro" id="IPR002523">
    <property type="entry name" value="MgTranspt_CorA/ZnTranspt_ZntB"/>
</dbReference>
<dbReference type="OrthoDB" id="9803416at2"/>
<dbReference type="PANTHER" id="PTHR46494">
    <property type="entry name" value="CORA FAMILY METAL ION TRANSPORTER (EUROFUNG)"/>
    <property type="match status" value="1"/>
</dbReference>
<dbReference type="GO" id="GO:0015087">
    <property type="term" value="F:cobalt ion transmembrane transporter activity"/>
    <property type="evidence" value="ECO:0007669"/>
    <property type="project" value="UniProtKB-UniRule"/>
</dbReference>
<evidence type="ECO:0000256" key="11">
    <source>
        <dbReference type="ARBA" id="ARBA00045497"/>
    </source>
</evidence>
<keyword evidence="9 12" id="KW-0472">Membrane</keyword>
<keyword evidence="3 12" id="KW-0813">Transport</keyword>
<reference evidence="13 14" key="1">
    <citation type="submission" date="2017-02" db="EMBL/GenBank/DDBJ databases">
        <authorList>
            <person name="Peterson S.W."/>
        </authorList>
    </citation>
    <scope>NUCLEOTIDE SEQUENCE [LARGE SCALE GENOMIC DNA]</scope>
    <source>
        <strain evidence="13 14">DSM 15102</strain>
    </source>
</reference>
<sequence length="318" mass="38321">MIEIIGFDSKKTIIENLELEDLKNKDIQYFWIDFNAPSEKEMALLKNYFHFHHLTIEDCMYSFQRPKVDFYEDYYFFIFHAISQSKVEEIDVYLGENYIVTFHHKKDLEEILSVRKELTRGFIPWEKMNIYIAYLILDKIVDQYFPLLYEIEDQLDFFDHISYSHFSQNSIDKLYMIRAKLLKIRRTITSMADLLYRMINSNHIKTLLGNEEYFKDIYDHLLKLTELIETQREITAEIQSNYMSLQSNRMNAIMTMLTIITAIFIPLSFITGIYGMNFVNMPELKWKYGYFMILGVMFVLGAGMYIWFKKKGWFNLFK</sequence>
<dbReference type="GO" id="GO:0050897">
    <property type="term" value="F:cobalt ion binding"/>
    <property type="evidence" value="ECO:0007669"/>
    <property type="project" value="TreeGrafter"/>
</dbReference>
<proteinExistence type="inferred from homology"/>
<dbReference type="FunFam" id="1.20.58.340:FF:000004">
    <property type="entry name" value="Magnesium transport protein CorA"/>
    <property type="match status" value="1"/>
</dbReference>
<feature type="transmembrane region" description="Helical" evidence="12">
    <location>
        <begin position="252"/>
        <end position="276"/>
    </location>
</feature>
<dbReference type="SUPFAM" id="SSF144083">
    <property type="entry name" value="Magnesium transport protein CorA, transmembrane region"/>
    <property type="match status" value="1"/>
</dbReference>
<dbReference type="SUPFAM" id="SSF143865">
    <property type="entry name" value="CorA soluble domain-like"/>
    <property type="match status" value="1"/>
</dbReference>
<keyword evidence="8 12" id="KW-0406">Ion transport</keyword>
<dbReference type="Gene3D" id="1.20.58.340">
    <property type="entry name" value="Magnesium transport protein CorA, transmembrane region"/>
    <property type="match status" value="2"/>
</dbReference>
<evidence type="ECO:0000256" key="9">
    <source>
        <dbReference type="ARBA" id="ARBA00023136"/>
    </source>
</evidence>
<evidence type="ECO:0000256" key="6">
    <source>
        <dbReference type="ARBA" id="ARBA00022842"/>
    </source>
</evidence>
<evidence type="ECO:0000256" key="7">
    <source>
        <dbReference type="ARBA" id="ARBA00022989"/>
    </source>
</evidence>
<evidence type="ECO:0000256" key="12">
    <source>
        <dbReference type="RuleBase" id="RU362010"/>
    </source>
</evidence>